<dbReference type="AlphaFoldDB" id="A0A6J6EGC4"/>
<gene>
    <name evidence="2" type="ORF">UFOPK1572_01428</name>
</gene>
<evidence type="ECO:0000313" key="2">
    <source>
        <dbReference type="EMBL" id="CAB4572138.1"/>
    </source>
</evidence>
<organism evidence="2">
    <name type="scientific">freshwater metagenome</name>
    <dbReference type="NCBI Taxonomy" id="449393"/>
    <lineage>
        <taxon>unclassified sequences</taxon>
        <taxon>metagenomes</taxon>
        <taxon>ecological metagenomes</taxon>
    </lineage>
</organism>
<feature type="region of interest" description="Disordered" evidence="1">
    <location>
        <begin position="164"/>
        <end position="188"/>
    </location>
</feature>
<protein>
    <submittedName>
        <fullName evidence="2">Unannotated protein</fullName>
    </submittedName>
</protein>
<accession>A0A6J6EGC4</accession>
<proteinExistence type="predicted"/>
<evidence type="ECO:0000256" key="1">
    <source>
        <dbReference type="SAM" id="MobiDB-lite"/>
    </source>
</evidence>
<sequence length="188" mass="20631">MNDDKDRFLLDRRYAATFENLDDSVLAQLATALEGDLKDGFARIVGLPDGAYDDIATLGAHVRDGIAKRRVAHDAGVVLAEPCTQWSIEQLGDSSENPTLEELNALLPQAIEKFGIEAVRLMVIQYSRSLKGFRQLVASDDRFTPVGVAPVAIVLEKDEAEQAAKREARKARKAADKAARAKQQGTRR</sequence>
<name>A0A6J6EGC4_9ZZZZ</name>
<reference evidence="2" key="1">
    <citation type="submission" date="2020-05" db="EMBL/GenBank/DDBJ databases">
        <authorList>
            <person name="Chiriac C."/>
            <person name="Salcher M."/>
            <person name="Ghai R."/>
            <person name="Kavagutti S V."/>
        </authorList>
    </citation>
    <scope>NUCLEOTIDE SEQUENCE</scope>
</reference>
<dbReference type="EMBL" id="CAEZTC010000231">
    <property type="protein sequence ID" value="CAB4572138.1"/>
    <property type="molecule type" value="Genomic_DNA"/>
</dbReference>